<sequence length="157" mass="17517">MACTFVHVLPASIQQHIQSASTLIHCHLRSYWPMPEHLGRGTCGSSCKSHQSKHVLPTVGPSARIKCYRCNGPNHLARDCRQKGQVTRTCYYHYHRCQEPRHVITLYGKRAGGQYINTSLSPLQDVNAALPVVMSLPPDYVNASLSSPHIMKETPSN</sequence>
<keyword evidence="1" id="KW-0862">Zinc</keyword>
<dbReference type="OrthoDB" id="3341596at2759"/>
<dbReference type="InterPro" id="IPR036875">
    <property type="entry name" value="Znf_CCHC_sf"/>
</dbReference>
<dbReference type="GO" id="GO:0003676">
    <property type="term" value="F:nucleic acid binding"/>
    <property type="evidence" value="ECO:0007669"/>
    <property type="project" value="InterPro"/>
</dbReference>
<dbReference type="SMART" id="SM00343">
    <property type="entry name" value="ZnF_C2HC"/>
    <property type="match status" value="1"/>
</dbReference>
<protein>
    <submittedName>
        <fullName evidence="3">CNBP</fullName>
    </submittedName>
</protein>
<dbReference type="InterPro" id="IPR001878">
    <property type="entry name" value="Znf_CCHC"/>
</dbReference>
<dbReference type="PROSITE" id="PS50158">
    <property type="entry name" value="ZF_CCHC"/>
    <property type="match status" value="1"/>
</dbReference>
<evidence type="ECO:0000256" key="1">
    <source>
        <dbReference type="PROSITE-ProRule" id="PRU00047"/>
    </source>
</evidence>
<name>A0A812CU79_ACAPH</name>
<dbReference type="Pfam" id="PF00098">
    <property type="entry name" value="zf-CCHC"/>
    <property type="match status" value="1"/>
</dbReference>
<comment type="caution">
    <text evidence="3">The sequence shown here is derived from an EMBL/GenBank/DDBJ whole genome shotgun (WGS) entry which is preliminary data.</text>
</comment>
<dbReference type="Gene3D" id="4.10.60.10">
    <property type="entry name" value="Zinc finger, CCHC-type"/>
    <property type="match status" value="1"/>
</dbReference>
<accession>A0A812CU79</accession>
<keyword evidence="1" id="KW-0479">Metal-binding</keyword>
<keyword evidence="4" id="KW-1185">Reference proteome</keyword>
<keyword evidence="1" id="KW-0863">Zinc-finger</keyword>
<evidence type="ECO:0000313" key="4">
    <source>
        <dbReference type="Proteomes" id="UP000597762"/>
    </source>
</evidence>
<organism evidence="3 4">
    <name type="scientific">Acanthosepion pharaonis</name>
    <name type="common">Pharaoh cuttlefish</name>
    <name type="synonym">Sepia pharaonis</name>
    <dbReference type="NCBI Taxonomy" id="158019"/>
    <lineage>
        <taxon>Eukaryota</taxon>
        <taxon>Metazoa</taxon>
        <taxon>Spiralia</taxon>
        <taxon>Lophotrochozoa</taxon>
        <taxon>Mollusca</taxon>
        <taxon>Cephalopoda</taxon>
        <taxon>Coleoidea</taxon>
        <taxon>Decapodiformes</taxon>
        <taxon>Sepiida</taxon>
        <taxon>Sepiina</taxon>
        <taxon>Sepiidae</taxon>
        <taxon>Acanthosepion</taxon>
    </lineage>
</organism>
<dbReference type="SUPFAM" id="SSF57756">
    <property type="entry name" value="Retrovirus zinc finger-like domains"/>
    <property type="match status" value="1"/>
</dbReference>
<proteinExistence type="predicted"/>
<reference evidence="3" key="1">
    <citation type="submission" date="2021-01" db="EMBL/GenBank/DDBJ databases">
        <authorList>
            <person name="Li R."/>
            <person name="Bekaert M."/>
        </authorList>
    </citation>
    <scope>NUCLEOTIDE SEQUENCE</scope>
    <source>
        <strain evidence="3">Farmed</strain>
    </source>
</reference>
<dbReference type="EMBL" id="CAHIKZ030002017">
    <property type="protein sequence ID" value="CAE1279425.1"/>
    <property type="molecule type" value="Genomic_DNA"/>
</dbReference>
<evidence type="ECO:0000259" key="2">
    <source>
        <dbReference type="PROSITE" id="PS50158"/>
    </source>
</evidence>
<evidence type="ECO:0000313" key="3">
    <source>
        <dbReference type="EMBL" id="CAE1279425.1"/>
    </source>
</evidence>
<gene>
    <name evidence="3" type="ORF">SPHA_41785</name>
</gene>
<feature type="domain" description="CCHC-type" evidence="2">
    <location>
        <begin position="66"/>
        <end position="82"/>
    </location>
</feature>
<dbReference type="Proteomes" id="UP000597762">
    <property type="component" value="Unassembled WGS sequence"/>
</dbReference>
<dbReference type="AlphaFoldDB" id="A0A812CU79"/>
<dbReference type="GO" id="GO:0008270">
    <property type="term" value="F:zinc ion binding"/>
    <property type="evidence" value="ECO:0007669"/>
    <property type="project" value="UniProtKB-KW"/>
</dbReference>